<dbReference type="KEGG" id="pprc:PFLCHA0_c49770"/>
<proteinExistence type="predicted"/>
<evidence type="ECO:0000256" key="1">
    <source>
        <dbReference type="SAM" id="MobiDB-lite"/>
    </source>
</evidence>
<reference evidence="3" key="1">
    <citation type="journal article" date="2014" name="Genome Announc.">
        <title>Full-genome sequence of the plant growth-promoting bacterium Pseudomonas protegens CHA0.</title>
        <authorList>
            <person name="Jousset A."/>
            <person name="Schuldes J."/>
            <person name="Keel C."/>
            <person name="Maurhofer M."/>
            <person name="Daniel R."/>
            <person name="Scheu S."/>
            <person name="Thuermer A."/>
        </authorList>
    </citation>
    <scope>NUCLEOTIDE SEQUENCE [LARGE SCALE GENOMIC DNA]</scope>
    <source>
        <strain evidence="3">DSM 19095 / LMG 27888 / CFBP 6595 / CHA0</strain>
    </source>
</reference>
<evidence type="ECO:0000313" key="3">
    <source>
        <dbReference type="Proteomes" id="UP000013940"/>
    </source>
</evidence>
<sequence length="155" mass="17737">MEKQPLYRKVNTRTRGVGHKNSPSYAKQRHSKALLAREQQRGSMHSDKRLGLDYTPLFRFLLSRVGQPWDGVFSEAKGRLDREEPIFWLVALHEHEQQDYVGLSGCAYFSGLYVDTQGLLQKVNPQLSAATMSPNCPCCTHTLNGVPFGQPYRRW</sequence>
<name>A0A2C9ESU0_PSEPH</name>
<dbReference type="HOGENOM" id="CLU_1537759_0_0_6"/>
<feature type="region of interest" description="Disordered" evidence="1">
    <location>
        <begin position="1"/>
        <end position="30"/>
    </location>
</feature>
<dbReference type="Proteomes" id="UP000013940">
    <property type="component" value="Chromosome"/>
</dbReference>
<dbReference type="AlphaFoldDB" id="A0A2C9ESU0"/>
<dbReference type="RefSeq" id="WP_015636894.1">
    <property type="nucleotide sequence ID" value="NC_021237.1"/>
</dbReference>
<organism evidence="2 3">
    <name type="scientific">Pseudomonas protegens (strain DSM 19095 / LMG 27888 / CFBP 6595 / CHA0)</name>
    <dbReference type="NCBI Taxonomy" id="1124983"/>
    <lineage>
        <taxon>Bacteria</taxon>
        <taxon>Pseudomonadati</taxon>
        <taxon>Pseudomonadota</taxon>
        <taxon>Gammaproteobacteria</taxon>
        <taxon>Pseudomonadales</taxon>
        <taxon>Pseudomonadaceae</taxon>
        <taxon>Pseudomonas</taxon>
    </lineage>
</organism>
<evidence type="ECO:0000313" key="2">
    <source>
        <dbReference type="EMBL" id="AGL86726.1"/>
    </source>
</evidence>
<gene>
    <name evidence="2" type="ORF">PFLCHA0_c49770</name>
</gene>
<accession>A0A2C9ESU0</accession>
<protein>
    <submittedName>
        <fullName evidence="2">Uncharacterized protein</fullName>
    </submittedName>
</protein>
<dbReference type="eggNOG" id="ENOG50318P6">
    <property type="taxonomic scope" value="Bacteria"/>
</dbReference>
<dbReference type="EMBL" id="CP003190">
    <property type="protein sequence ID" value="AGL86726.1"/>
    <property type="molecule type" value="Genomic_DNA"/>
</dbReference>
<dbReference type="GeneID" id="57477975"/>